<evidence type="ECO:0000313" key="7">
    <source>
        <dbReference type="EMBL" id="GEO11406.1"/>
    </source>
</evidence>
<dbReference type="EMBL" id="BJYT01000021">
    <property type="protein sequence ID" value="GEO11406.1"/>
    <property type="molecule type" value="Genomic_DNA"/>
</dbReference>
<sequence length="838" mass="93563">MGLVCFINPLNSNQTDEEPSPPRSPQQELATFQTEPGLEVQLVASEPMVQDPVVTTFDADGRMWVVEMRGFMADVEGTGEKERIGRISVLQDINGDGQMDSSTIYLDSLVMPRALAIVKGGALVTENGSLWLTQDLNNDLKADTKTLIDSAYAGSPLPEHSGNGLWRGVDNWYYNAKSRFRYQLSNGVWQRDSTEFRGQWGISHDDEGRLIYNYNWSQLHADLVPPNYLSRNKNHKPTTGIDHGLTVDRRVYPIRPNPAVNRGYIPGTLDKQGRLLEFTAACSPLFYRGIALPKEYYGNVFVCEPSGNLIKRNIVEENGFLLSAHDPHPGKEFLASTDERFRPVQLSTGPDGALYITDMYRGLVQHAAYITPYLREQTINRKLVQPIHRGRIWRIVAKNWKAANAKKLSAASNEELINQLSNPDGWHRDMAQRLLVERNDKDVEPALTNLALKGKNNLGRFHALWTLQGLHLVQPDLLLQLVSDPVAIIQATALRLIEPFAKADKNVRLKLERTLVQQWQKASLKPILQIALTSQVLDSTTSFPLLAGITGRHVSFPLIRDAVISSLENRELSFLKHLWKNAEWQKQDPSKEIFLEMLATAIMHKKNPNELTTLFAMLDERKAQPGWRQKAILTGLSMGGGENNSQPVRLPVPPSILTNSTIKIPANRLAALTSLFEWPGHIVDKIKATSKNILNEEQQQLFAQGRQHYLTTCAGCHGTDGAGMKRFAPPLAGSDWVVGDEKRLALIVLHGMEGAVEVAGKKYDAPEILPVMPAHSTMDDAAITAILTYIRNEWGNNAGPIGKRTVGTTRNTTQGRVVPWKAAELKKYVLETKVQESK</sequence>
<dbReference type="PROSITE" id="PS51007">
    <property type="entry name" value="CYTC"/>
    <property type="match status" value="1"/>
</dbReference>
<reference evidence="7 8" key="1">
    <citation type="submission" date="2019-07" db="EMBL/GenBank/DDBJ databases">
        <title>Whole genome shotgun sequence of Segetibacter aerophilus NBRC 106135.</title>
        <authorList>
            <person name="Hosoyama A."/>
            <person name="Uohara A."/>
            <person name="Ohji S."/>
            <person name="Ichikawa N."/>
        </authorList>
    </citation>
    <scope>NUCLEOTIDE SEQUENCE [LARGE SCALE GENOMIC DNA]</scope>
    <source>
        <strain evidence="7 8">NBRC 106135</strain>
    </source>
</reference>
<protein>
    <recommendedName>
        <fullName evidence="6">Cytochrome c domain-containing protein</fullName>
    </recommendedName>
</protein>
<organism evidence="7 8">
    <name type="scientific">Segetibacter aerophilus</name>
    <dbReference type="NCBI Taxonomy" id="670293"/>
    <lineage>
        <taxon>Bacteria</taxon>
        <taxon>Pseudomonadati</taxon>
        <taxon>Bacteroidota</taxon>
        <taxon>Chitinophagia</taxon>
        <taxon>Chitinophagales</taxon>
        <taxon>Chitinophagaceae</taxon>
        <taxon>Segetibacter</taxon>
    </lineage>
</organism>
<dbReference type="PANTHER" id="PTHR33546:SF1">
    <property type="entry name" value="LARGE, MULTIFUNCTIONAL SECRETED PROTEIN"/>
    <property type="match status" value="1"/>
</dbReference>
<comment type="caution">
    <text evidence="7">The sequence shown here is derived from an EMBL/GenBank/DDBJ whole genome shotgun (WGS) entry which is preliminary data.</text>
</comment>
<dbReference type="SUPFAM" id="SSF50952">
    <property type="entry name" value="Soluble quinoprotein glucose dehydrogenase"/>
    <property type="match status" value="1"/>
</dbReference>
<dbReference type="InterPro" id="IPR011042">
    <property type="entry name" value="6-blade_b-propeller_TolB-like"/>
</dbReference>
<dbReference type="InterPro" id="IPR055557">
    <property type="entry name" value="DUF7133"/>
</dbReference>
<dbReference type="GO" id="GO:0020037">
    <property type="term" value="F:heme binding"/>
    <property type="evidence" value="ECO:0007669"/>
    <property type="project" value="InterPro"/>
</dbReference>
<evidence type="ECO:0000259" key="6">
    <source>
        <dbReference type="PROSITE" id="PS51007"/>
    </source>
</evidence>
<dbReference type="InterPro" id="IPR011041">
    <property type="entry name" value="Quinoprot_gluc/sorb_DH_b-prop"/>
</dbReference>
<keyword evidence="1 4" id="KW-0349">Heme</keyword>
<dbReference type="GO" id="GO:0009055">
    <property type="term" value="F:electron transfer activity"/>
    <property type="evidence" value="ECO:0007669"/>
    <property type="project" value="InterPro"/>
</dbReference>
<dbReference type="InterPro" id="IPR016024">
    <property type="entry name" value="ARM-type_fold"/>
</dbReference>
<dbReference type="Pfam" id="PF23500">
    <property type="entry name" value="DUF7133"/>
    <property type="match status" value="1"/>
</dbReference>
<dbReference type="Gene3D" id="1.10.760.10">
    <property type="entry name" value="Cytochrome c-like domain"/>
    <property type="match status" value="1"/>
</dbReference>
<dbReference type="SUPFAM" id="SSF46626">
    <property type="entry name" value="Cytochrome c"/>
    <property type="match status" value="1"/>
</dbReference>
<dbReference type="InterPro" id="IPR011989">
    <property type="entry name" value="ARM-like"/>
</dbReference>
<dbReference type="InterPro" id="IPR009056">
    <property type="entry name" value="Cyt_c-like_dom"/>
</dbReference>
<accession>A0A512BHG2</accession>
<proteinExistence type="predicted"/>
<dbReference type="SUPFAM" id="SSF48371">
    <property type="entry name" value="ARM repeat"/>
    <property type="match status" value="1"/>
</dbReference>
<dbReference type="GO" id="GO:0046872">
    <property type="term" value="F:metal ion binding"/>
    <property type="evidence" value="ECO:0007669"/>
    <property type="project" value="UniProtKB-KW"/>
</dbReference>
<keyword evidence="3 4" id="KW-0408">Iron</keyword>
<evidence type="ECO:0000256" key="4">
    <source>
        <dbReference type="PROSITE-ProRule" id="PRU00433"/>
    </source>
</evidence>
<dbReference type="Pfam" id="PF00034">
    <property type="entry name" value="Cytochrom_C"/>
    <property type="match status" value="1"/>
</dbReference>
<dbReference type="Gene3D" id="1.25.10.10">
    <property type="entry name" value="Leucine-rich Repeat Variant"/>
    <property type="match status" value="1"/>
</dbReference>
<name>A0A512BHG2_9BACT</name>
<keyword evidence="8" id="KW-1185">Reference proteome</keyword>
<dbReference type="Gene3D" id="2.120.10.30">
    <property type="entry name" value="TolB, C-terminal domain"/>
    <property type="match status" value="1"/>
</dbReference>
<dbReference type="PANTHER" id="PTHR33546">
    <property type="entry name" value="LARGE, MULTIFUNCTIONAL SECRETED PROTEIN-RELATED"/>
    <property type="match status" value="1"/>
</dbReference>
<evidence type="ECO:0000256" key="1">
    <source>
        <dbReference type="ARBA" id="ARBA00022617"/>
    </source>
</evidence>
<keyword evidence="2 4" id="KW-0479">Metal-binding</keyword>
<dbReference type="InterPro" id="IPR036909">
    <property type="entry name" value="Cyt_c-like_dom_sf"/>
</dbReference>
<dbReference type="Proteomes" id="UP000321513">
    <property type="component" value="Unassembled WGS sequence"/>
</dbReference>
<feature type="domain" description="Cytochrome c" evidence="6">
    <location>
        <begin position="700"/>
        <end position="794"/>
    </location>
</feature>
<evidence type="ECO:0000256" key="2">
    <source>
        <dbReference type="ARBA" id="ARBA00022723"/>
    </source>
</evidence>
<evidence type="ECO:0000256" key="3">
    <source>
        <dbReference type="ARBA" id="ARBA00023004"/>
    </source>
</evidence>
<evidence type="ECO:0000313" key="8">
    <source>
        <dbReference type="Proteomes" id="UP000321513"/>
    </source>
</evidence>
<feature type="region of interest" description="Disordered" evidence="5">
    <location>
        <begin position="8"/>
        <end position="27"/>
    </location>
</feature>
<gene>
    <name evidence="7" type="ORF">SAE01_39020</name>
</gene>
<dbReference type="AlphaFoldDB" id="A0A512BHG2"/>
<evidence type="ECO:0000256" key="5">
    <source>
        <dbReference type="SAM" id="MobiDB-lite"/>
    </source>
</evidence>